<name>A0A6A8DBT4_9BACI</name>
<keyword evidence="3" id="KW-1185">Reference proteome</keyword>
<accession>A0A6A8DBT4</accession>
<dbReference type="AlphaFoldDB" id="A0A6A8DBT4"/>
<dbReference type="Proteomes" id="UP000799092">
    <property type="component" value="Unassembled WGS sequence"/>
</dbReference>
<dbReference type="OrthoDB" id="2691442at2"/>
<feature type="transmembrane region" description="Helical" evidence="1">
    <location>
        <begin position="70"/>
        <end position="90"/>
    </location>
</feature>
<protein>
    <recommendedName>
        <fullName evidence="4">Membrane protein YqhR</fullName>
    </recommendedName>
</protein>
<keyword evidence="1" id="KW-0472">Membrane</keyword>
<dbReference type="RefSeq" id="WP_153736774.1">
    <property type="nucleotide sequence ID" value="NZ_WJNG01000007.1"/>
</dbReference>
<keyword evidence="1" id="KW-1133">Transmembrane helix</keyword>
<proteinExistence type="predicted"/>
<feature type="transmembrane region" description="Helical" evidence="1">
    <location>
        <begin position="132"/>
        <end position="151"/>
    </location>
</feature>
<sequence>MENEKLEQNKHEKPISVLGKALITGFIGGILWSFFGAIASYFNFTSVSPATFVLRSWLHTNWSDGWLGELISIIAIGLLSIITAIIYYGLLKKIEGIWPSAAFGIALWFVVFYLLQPVFPNVSHMTDLDSDTIITTLCLFLLYGTFIGYSITYEYQDVNNTTNQ</sequence>
<dbReference type="Pfam" id="PF11085">
    <property type="entry name" value="YqhR"/>
    <property type="match status" value="1"/>
</dbReference>
<dbReference type="EMBL" id="WJNG01000007">
    <property type="protein sequence ID" value="MRH43153.1"/>
    <property type="molecule type" value="Genomic_DNA"/>
</dbReference>
<evidence type="ECO:0000313" key="2">
    <source>
        <dbReference type="EMBL" id="MRH43153.1"/>
    </source>
</evidence>
<dbReference type="InterPro" id="IPR024563">
    <property type="entry name" value="YqhR"/>
</dbReference>
<keyword evidence="1" id="KW-0812">Transmembrane</keyword>
<gene>
    <name evidence="2" type="ORF">GH741_10725</name>
</gene>
<evidence type="ECO:0000313" key="3">
    <source>
        <dbReference type="Proteomes" id="UP000799092"/>
    </source>
</evidence>
<feature type="transmembrane region" description="Helical" evidence="1">
    <location>
        <begin position="21"/>
        <end position="42"/>
    </location>
</feature>
<evidence type="ECO:0008006" key="4">
    <source>
        <dbReference type="Google" id="ProtNLM"/>
    </source>
</evidence>
<evidence type="ECO:0000256" key="1">
    <source>
        <dbReference type="SAM" id="Phobius"/>
    </source>
</evidence>
<feature type="transmembrane region" description="Helical" evidence="1">
    <location>
        <begin position="97"/>
        <end position="116"/>
    </location>
</feature>
<reference evidence="2" key="1">
    <citation type="submission" date="2019-11" db="EMBL/GenBank/DDBJ databases">
        <authorList>
            <person name="Li J."/>
        </authorList>
    </citation>
    <scope>NUCLEOTIDE SEQUENCE</scope>
    <source>
        <strain evidence="2">B6B</strain>
    </source>
</reference>
<comment type="caution">
    <text evidence="2">The sequence shown here is derived from an EMBL/GenBank/DDBJ whole genome shotgun (WGS) entry which is preliminary data.</text>
</comment>
<organism evidence="2 3">
    <name type="scientific">Aquibacillus halophilus</name>
    <dbReference type="NCBI Taxonomy" id="930132"/>
    <lineage>
        <taxon>Bacteria</taxon>
        <taxon>Bacillati</taxon>
        <taxon>Bacillota</taxon>
        <taxon>Bacilli</taxon>
        <taxon>Bacillales</taxon>
        <taxon>Bacillaceae</taxon>
        <taxon>Aquibacillus</taxon>
    </lineage>
</organism>